<dbReference type="PANTHER" id="PTHR42921:SF1">
    <property type="entry name" value="ACETOACETYL-COA SYNTHETASE"/>
    <property type="match status" value="1"/>
</dbReference>
<keyword evidence="4" id="KW-0067">ATP-binding</keyword>
<dbReference type="Gene3D" id="3.30.300.30">
    <property type="match status" value="1"/>
</dbReference>
<dbReference type="Gene3D" id="3.40.50.12780">
    <property type="entry name" value="N-terminal domain of ligase-like"/>
    <property type="match status" value="1"/>
</dbReference>
<dbReference type="RefSeq" id="WP_147870640.1">
    <property type="nucleotide sequence ID" value="NZ_CP036264.1"/>
</dbReference>
<name>A0A5B9MMD9_9BACT</name>
<dbReference type="PROSITE" id="PS00455">
    <property type="entry name" value="AMP_BINDING"/>
    <property type="match status" value="1"/>
</dbReference>
<proteinExistence type="inferred from homology"/>
<feature type="domain" description="Acetyl-coenzyme A synthetase N-terminal" evidence="6">
    <location>
        <begin position="36"/>
        <end position="95"/>
    </location>
</feature>
<dbReference type="Proteomes" id="UP000321353">
    <property type="component" value="Chromosome"/>
</dbReference>
<dbReference type="Pfam" id="PF00501">
    <property type="entry name" value="AMP-binding"/>
    <property type="match status" value="1"/>
</dbReference>
<sequence length="658" mass="74235">MSQPLWRPTDERIAQANLTAFIKRVQGCRPAVTDFKSLYEWSIDQPEEFWTSVWEFCDVRAERKWHRVIADRVNPTLPVMAKQWFPGATLNFAENLMRFRDDQESLVFWNEQGRQRSLTYRELFDNVSRLAAALRRDGVTVGDRVAAFMPNLPETVIAMLATTSIGAIWSSTSPDFGTEGTLDRFGQIKPKILFAADGYRYAGKEFDSIARVVQISRQIPSIKKTVITSYLGHDRPNNRFEPSISLEDYVATAPGESGPLPFEQLPFDHPIYILYSSGTTGVPKCIVHGAGGTLLQHLKELVLHTDLKRDDRIFYFTTCGWMMWNWLVSSLAVGATVVLYDGSPMHPSPNVLWDMAEQERITVFGTSARYLTAIEKAGVVPAKTHDLSSLRTILSTGSTLAAESFSYVYENIKRDVCLSSISGGTDLVSCFALGNPIGPVYRGELQTRGLGMDVRVFNEQGRPVCGEKGELVCVASFPSMPIRFWNDDDGQKYRAAYFEHFPGVWRHGDWVELTEHDGMTFFGRSDAVLNPGGVRIGTAEIYRQVEKLGEVLESIVTTKQCDDDERLVLFVKLRPNLTLDDSLRDKIRKQIRDNTTPRHVPWKILQVADIPRTRSGKIVELAVRDVIHNRPVKNEHALANPEALQLYKDLPELKTPKG</sequence>
<protein>
    <submittedName>
        <fullName evidence="7">Acetyl-coenzyme A synthetase</fullName>
        <ecNumber evidence="7">6.2.1.1</ecNumber>
    </submittedName>
</protein>
<keyword evidence="3" id="KW-0547">Nucleotide-binding</keyword>
<reference evidence="7 8" key="1">
    <citation type="submission" date="2019-02" db="EMBL/GenBank/DDBJ databases">
        <title>Planctomycetal bacteria perform biofilm scaping via a novel small molecule.</title>
        <authorList>
            <person name="Jeske O."/>
            <person name="Boedeker C."/>
            <person name="Wiegand S."/>
            <person name="Breitling P."/>
            <person name="Kallscheuer N."/>
            <person name="Jogler M."/>
            <person name="Rohde M."/>
            <person name="Petersen J."/>
            <person name="Medema M.H."/>
            <person name="Surup F."/>
            <person name="Jogler C."/>
        </authorList>
    </citation>
    <scope>NUCLEOTIDE SEQUENCE [LARGE SCALE GENOMIC DNA]</scope>
    <source>
        <strain evidence="7 8">Mal15</strain>
    </source>
</reference>
<keyword evidence="2 7" id="KW-0436">Ligase</keyword>
<dbReference type="InterPro" id="IPR005914">
    <property type="entry name" value="Acac_CoA_synth"/>
</dbReference>
<dbReference type="InterPro" id="IPR000873">
    <property type="entry name" value="AMP-dep_synth/lig_dom"/>
</dbReference>
<dbReference type="InterPro" id="IPR045851">
    <property type="entry name" value="AMP-bd_C_sf"/>
</dbReference>
<dbReference type="EC" id="6.2.1.1" evidence="7"/>
<evidence type="ECO:0000259" key="5">
    <source>
        <dbReference type="Pfam" id="PF00501"/>
    </source>
</evidence>
<dbReference type="NCBIfam" id="TIGR01217">
    <property type="entry name" value="ac_ac_CoA_syn"/>
    <property type="match status" value="1"/>
</dbReference>
<keyword evidence="8" id="KW-1185">Reference proteome</keyword>
<dbReference type="GO" id="GO:0030729">
    <property type="term" value="F:acetoacetate-CoA ligase activity"/>
    <property type="evidence" value="ECO:0007669"/>
    <property type="project" value="InterPro"/>
</dbReference>
<dbReference type="InterPro" id="IPR020845">
    <property type="entry name" value="AMP-binding_CS"/>
</dbReference>
<evidence type="ECO:0000256" key="3">
    <source>
        <dbReference type="ARBA" id="ARBA00022741"/>
    </source>
</evidence>
<dbReference type="Pfam" id="PF16177">
    <property type="entry name" value="ACAS_N"/>
    <property type="match status" value="1"/>
</dbReference>
<feature type="domain" description="AMP-dependent synthetase/ligase" evidence="5">
    <location>
        <begin position="97"/>
        <end position="472"/>
    </location>
</feature>
<dbReference type="NCBIfam" id="NF002937">
    <property type="entry name" value="PRK03584.1"/>
    <property type="match status" value="1"/>
</dbReference>
<accession>A0A5B9MMD9</accession>
<dbReference type="SUPFAM" id="SSF56801">
    <property type="entry name" value="Acetyl-CoA synthetase-like"/>
    <property type="match status" value="1"/>
</dbReference>
<evidence type="ECO:0000313" key="7">
    <source>
        <dbReference type="EMBL" id="QEG01580.1"/>
    </source>
</evidence>
<evidence type="ECO:0000256" key="2">
    <source>
        <dbReference type="ARBA" id="ARBA00022598"/>
    </source>
</evidence>
<gene>
    <name evidence="7" type="primary">acsA_2</name>
    <name evidence="7" type="ORF">Mal15_56570</name>
</gene>
<evidence type="ECO:0000259" key="6">
    <source>
        <dbReference type="Pfam" id="PF16177"/>
    </source>
</evidence>
<dbReference type="CDD" id="cd05943">
    <property type="entry name" value="AACS"/>
    <property type="match status" value="1"/>
</dbReference>
<evidence type="ECO:0000256" key="1">
    <source>
        <dbReference type="ARBA" id="ARBA00006432"/>
    </source>
</evidence>
<dbReference type="InterPro" id="IPR032387">
    <property type="entry name" value="ACAS_N"/>
</dbReference>
<dbReference type="AlphaFoldDB" id="A0A5B9MMD9"/>
<dbReference type="KEGG" id="smam:Mal15_56570"/>
<dbReference type="GO" id="GO:0003987">
    <property type="term" value="F:acetate-CoA ligase activity"/>
    <property type="evidence" value="ECO:0007669"/>
    <property type="project" value="UniProtKB-EC"/>
</dbReference>
<dbReference type="EMBL" id="CP036264">
    <property type="protein sequence ID" value="QEG01580.1"/>
    <property type="molecule type" value="Genomic_DNA"/>
</dbReference>
<dbReference type="PANTHER" id="PTHR42921">
    <property type="entry name" value="ACETOACETYL-COA SYNTHETASE"/>
    <property type="match status" value="1"/>
</dbReference>
<dbReference type="GO" id="GO:0006629">
    <property type="term" value="P:lipid metabolic process"/>
    <property type="evidence" value="ECO:0007669"/>
    <property type="project" value="InterPro"/>
</dbReference>
<organism evidence="7 8">
    <name type="scientific">Stieleria maiorica</name>
    <dbReference type="NCBI Taxonomy" id="2795974"/>
    <lineage>
        <taxon>Bacteria</taxon>
        <taxon>Pseudomonadati</taxon>
        <taxon>Planctomycetota</taxon>
        <taxon>Planctomycetia</taxon>
        <taxon>Pirellulales</taxon>
        <taxon>Pirellulaceae</taxon>
        <taxon>Stieleria</taxon>
    </lineage>
</organism>
<dbReference type="InterPro" id="IPR042099">
    <property type="entry name" value="ANL_N_sf"/>
</dbReference>
<comment type="similarity">
    <text evidence="1">Belongs to the ATP-dependent AMP-binding enzyme family.</text>
</comment>
<evidence type="ECO:0000313" key="8">
    <source>
        <dbReference type="Proteomes" id="UP000321353"/>
    </source>
</evidence>
<dbReference type="GO" id="GO:0005524">
    <property type="term" value="F:ATP binding"/>
    <property type="evidence" value="ECO:0007669"/>
    <property type="project" value="UniProtKB-KW"/>
</dbReference>
<evidence type="ECO:0000256" key="4">
    <source>
        <dbReference type="ARBA" id="ARBA00022840"/>
    </source>
</evidence>